<comment type="subcellular location">
    <subcellularLocation>
        <location evidence="1">Cell inner membrane</location>
        <topology evidence="1">Multi-pass membrane protein</topology>
    </subcellularLocation>
    <subcellularLocation>
        <location evidence="8">Cell membrane</location>
        <topology evidence="8">Multi-pass membrane protein</topology>
    </subcellularLocation>
</comment>
<keyword evidence="7 8" id="KW-0472">Membrane</keyword>
<dbReference type="AlphaFoldDB" id="A0AB38HAT5"/>
<keyword evidence="5 8" id="KW-0812">Transmembrane</keyword>
<sequence>MQKKVFQAEDIEQSAEENFVPKQEFAQDNLSVEIDLSQPESAIEQANTDVHFERLVSKKSTFWQRLLMATIGLFVSGTLAQSVQWLLDSWRDNQWIIFVFALVSLFIVLLGLGAIIKEWRRLVKLKKRLLLQEQSRELINKSAVNLAQVSSSEAKDFCLKIASLMDIDEKSPHLVSWQAQIHDAYTEQEIMRLFSQNVLIPFDQVAKKLISKNAVESALIVAVSPLAIVDMFFITWRNIRLINQLAKLYGIELGYFSRIRLLRMVFLNMAFAGATEVIQDIGLDWLSQDITAKLSARIAQGIGVGLLTARLGIKAMEFCRPIAVTPEEKLRLSHIQKELLGTLKTAVFSSEKNKEKVR</sequence>
<feature type="transmembrane region" description="Helical" evidence="8">
    <location>
        <begin position="95"/>
        <end position="116"/>
    </location>
</feature>
<dbReference type="RefSeq" id="WP_115073037.1">
    <property type="nucleotide sequence ID" value="NZ_UGHE01000002.1"/>
</dbReference>
<dbReference type="Proteomes" id="UP000254496">
    <property type="component" value="Unassembled WGS sequence"/>
</dbReference>
<protein>
    <recommendedName>
        <fullName evidence="8">UPF0283 membrane protein NCTC8540_01245</fullName>
    </recommendedName>
</protein>
<dbReference type="InterPro" id="IPR006507">
    <property type="entry name" value="UPF0283"/>
</dbReference>
<dbReference type="EMBL" id="UGHJ01000001">
    <property type="protein sequence ID" value="STO68744.1"/>
    <property type="molecule type" value="Genomic_DNA"/>
</dbReference>
<dbReference type="GO" id="GO:0005886">
    <property type="term" value="C:plasma membrane"/>
    <property type="evidence" value="ECO:0007669"/>
    <property type="project" value="UniProtKB-SubCell"/>
</dbReference>
<evidence type="ECO:0000256" key="8">
    <source>
        <dbReference type="HAMAP-Rule" id="MF_01085"/>
    </source>
</evidence>
<dbReference type="HAMAP" id="MF_01085">
    <property type="entry name" value="UPF0283"/>
    <property type="match status" value="1"/>
</dbReference>
<keyword evidence="4" id="KW-0997">Cell inner membrane</keyword>
<feature type="transmembrane region" description="Helical" evidence="8">
    <location>
        <begin position="62"/>
        <end position="83"/>
    </location>
</feature>
<comment type="caution">
    <text evidence="9">The sequence shown here is derived from an EMBL/GenBank/DDBJ whole genome shotgun (WGS) entry which is preliminary data.</text>
</comment>
<keyword evidence="3 8" id="KW-1003">Cell membrane</keyword>
<gene>
    <name evidence="9" type="primary">ycjF</name>
    <name evidence="9" type="ORF">NCTC8540_01245</name>
</gene>
<dbReference type="NCBIfam" id="TIGR01620">
    <property type="entry name" value="hyp_HI0043"/>
    <property type="match status" value="1"/>
</dbReference>
<dbReference type="PANTHER" id="PTHR39342:SF1">
    <property type="entry name" value="UPF0283 MEMBRANE PROTEIN YCJF"/>
    <property type="match status" value="1"/>
</dbReference>
<proteinExistence type="inferred from homology"/>
<evidence type="ECO:0000256" key="7">
    <source>
        <dbReference type="ARBA" id="ARBA00023136"/>
    </source>
</evidence>
<comment type="similarity">
    <text evidence="2 8">Belongs to the UPF0283 family.</text>
</comment>
<evidence type="ECO:0000313" key="10">
    <source>
        <dbReference type="Proteomes" id="UP000254496"/>
    </source>
</evidence>
<name>A0AB38HAT5_9PAST</name>
<organism evidence="9 10">
    <name type="scientific">Canicola haemoglobinophilus</name>
    <dbReference type="NCBI Taxonomy" id="733"/>
    <lineage>
        <taxon>Bacteria</taxon>
        <taxon>Pseudomonadati</taxon>
        <taxon>Pseudomonadota</taxon>
        <taxon>Gammaproteobacteria</taxon>
        <taxon>Pasteurellales</taxon>
        <taxon>Pasteurellaceae</taxon>
        <taxon>Canicola</taxon>
    </lineage>
</organism>
<evidence type="ECO:0000256" key="2">
    <source>
        <dbReference type="ARBA" id="ARBA00008255"/>
    </source>
</evidence>
<evidence type="ECO:0000256" key="3">
    <source>
        <dbReference type="ARBA" id="ARBA00022475"/>
    </source>
</evidence>
<evidence type="ECO:0000256" key="1">
    <source>
        <dbReference type="ARBA" id="ARBA00004429"/>
    </source>
</evidence>
<feature type="transmembrane region" description="Helical" evidence="8">
    <location>
        <begin position="217"/>
        <end position="236"/>
    </location>
</feature>
<accession>A0AB38HAT5</accession>
<keyword evidence="6 8" id="KW-1133">Transmembrane helix</keyword>
<dbReference type="PANTHER" id="PTHR39342">
    <property type="entry name" value="UPF0283 MEMBRANE PROTEIN YCJF"/>
    <property type="match status" value="1"/>
</dbReference>
<evidence type="ECO:0000256" key="6">
    <source>
        <dbReference type="ARBA" id="ARBA00022989"/>
    </source>
</evidence>
<evidence type="ECO:0000256" key="5">
    <source>
        <dbReference type="ARBA" id="ARBA00022692"/>
    </source>
</evidence>
<dbReference type="Pfam" id="PF05128">
    <property type="entry name" value="DUF697"/>
    <property type="match status" value="1"/>
</dbReference>
<evidence type="ECO:0000256" key="4">
    <source>
        <dbReference type="ARBA" id="ARBA00022519"/>
    </source>
</evidence>
<reference evidence="9 10" key="1">
    <citation type="submission" date="2018-06" db="EMBL/GenBank/DDBJ databases">
        <authorList>
            <consortium name="Pathogen Informatics"/>
            <person name="Doyle S."/>
        </authorList>
    </citation>
    <scope>NUCLEOTIDE SEQUENCE [LARGE SCALE GENOMIC DNA]</scope>
    <source>
        <strain evidence="9 10">NCTC8540</strain>
    </source>
</reference>
<dbReference type="InterPro" id="IPR021147">
    <property type="entry name" value="DUF697"/>
</dbReference>
<evidence type="ECO:0000313" key="9">
    <source>
        <dbReference type="EMBL" id="STO68744.1"/>
    </source>
</evidence>